<accession>A0A915I0C5</accession>
<dbReference type="GO" id="GO:0003755">
    <property type="term" value="F:peptidyl-prolyl cis-trans isomerase activity"/>
    <property type="evidence" value="ECO:0007669"/>
    <property type="project" value="UniProtKB-UniRule"/>
</dbReference>
<dbReference type="GO" id="GO:0005739">
    <property type="term" value="C:mitochondrion"/>
    <property type="evidence" value="ECO:0007669"/>
    <property type="project" value="TreeGrafter"/>
</dbReference>
<dbReference type="GO" id="GO:0016018">
    <property type="term" value="F:cyclosporin A binding"/>
    <property type="evidence" value="ECO:0007669"/>
    <property type="project" value="TreeGrafter"/>
</dbReference>
<dbReference type="GO" id="GO:0006457">
    <property type="term" value="P:protein folding"/>
    <property type="evidence" value="ECO:0007669"/>
    <property type="project" value="InterPro"/>
</dbReference>
<evidence type="ECO:0000259" key="7">
    <source>
        <dbReference type="PROSITE" id="PS50072"/>
    </source>
</evidence>
<evidence type="ECO:0000256" key="1">
    <source>
        <dbReference type="ARBA" id="ARBA00000971"/>
    </source>
</evidence>
<reference evidence="9" key="1">
    <citation type="submission" date="2022-11" db="UniProtKB">
        <authorList>
            <consortium name="WormBaseParasite"/>
        </authorList>
    </citation>
    <scope>IDENTIFICATION</scope>
</reference>
<dbReference type="Proteomes" id="UP000887565">
    <property type="component" value="Unplaced"/>
</dbReference>
<dbReference type="PANTHER" id="PTHR11071:SF575">
    <property type="entry name" value="PEPTIDYL-PROLYL CIS-TRANS ISOMERASE E"/>
    <property type="match status" value="1"/>
</dbReference>
<dbReference type="EC" id="5.2.1.8" evidence="5"/>
<feature type="compositionally biased region" description="Basic and acidic residues" evidence="6">
    <location>
        <begin position="1"/>
        <end position="16"/>
    </location>
</feature>
<proteinExistence type="inferred from homology"/>
<comment type="function">
    <text evidence="2 5">PPIases accelerate the folding of proteins. It catalyzes the cis-trans isomerization of proline imidic peptide bonds in oligopeptides.</text>
</comment>
<dbReference type="InterPro" id="IPR020892">
    <property type="entry name" value="Cyclophilin-type_PPIase_CS"/>
</dbReference>
<dbReference type="Pfam" id="PF00160">
    <property type="entry name" value="Pro_isomerase"/>
    <property type="match status" value="1"/>
</dbReference>
<evidence type="ECO:0000256" key="3">
    <source>
        <dbReference type="ARBA" id="ARBA00023110"/>
    </source>
</evidence>
<sequence length="221" mass="24300">MCEVFKNVESRSKGADDNNENENEEPLPKDPEKIAEVLAGGEVSDSTTVAGENADGKLPKIFFDIKIGIRHVGRIIVELRRDVVPKTAENFRQLCTNEKGFGYKNSTFHRIIPQFMIQGGDFTNNDGTGGKSIYGKKFDDENFQLKHVGPGILSMANAGPNTNGSQFFITTAACDWLDNKHVVFGSVVQGMNVVRQIEQQGSKSGKPMMKIIISDCGEVQE</sequence>
<evidence type="ECO:0000256" key="2">
    <source>
        <dbReference type="ARBA" id="ARBA00002388"/>
    </source>
</evidence>
<evidence type="ECO:0000256" key="5">
    <source>
        <dbReference type="RuleBase" id="RU363019"/>
    </source>
</evidence>
<dbReference type="InterPro" id="IPR002130">
    <property type="entry name" value="Cyclophilin-type_PPIase_dom"/>
</dbReference>
<dbReference type="AlphaFoldDB" id="A0A915I0C5"/>
<dbReference type="PANTHER" id="PTHR11071">
    <property type="entry name" value="PEPTIDYL-PROLYL CIS-TRANS ISOMERASE"/>
    <property type="match status" value="1"/>
</dbReference>
<dbReference type="PRINTS" id="PR00153">
    <property type="entry name" value="CSAPPISMRASE"/>
</dbReference>
<feature type="region of interest" description="Disordered" evidence="6">
    <location>
        <begin position="1"/>
        <end position="32"/>
    </location>
</feature>
<evidence type="ECO:0000256" key="4">
    <source>
        <dbReference type="ARBA" id="ARBA00023235"/>
    </source>
</evidence>
<protein>
    <recommendedName>
        <fullName evidence="5">Peptidyl-prolyl cis-trans isomerase</fullName>
        <shortName evidence="5">PPIase</shortName>
        <ecNumber evidence="5">5.2.1.8</ecNumber>
    </recommendedName>
</protein>
<comment type="similarity">
    <text evidence="5">Belongs to the cyclophilin-type PPIase family.</text>
</comment>
<evidence type="ECO:0000256" key="6">
    <source>
        <dbReference type="SAM" id="MobiDB-lite"/>
    </source>
</evidence>
<keyword evidence="4 5" id="KW-0413">Isomerase</keyword>
<dbReference type="CDD" id="cd01926">
    <property type="entry name" value="cyclophilin_ABH_like"/>
    <property type="match status" value="1"/>
</dbReference>
<dbReference type="WBParaSite" id="nRc.2.0.1.t07278-RA">
    <property type="protein sequence ID" value="nRc.2.0.1.t07278-RA"/>
    <property type="gene ID" value="nRc.2.0.1.g07278"/>
</dbReference>
<keyword evidence="3 5" id="KW-0697">Rotamase</keyword>
<organism evidence="8 9">
    <name type="scientific">Romanomermis culicivorax</name>
    <name type="common">Nematode worm</name>
    <dbReference type="NCBI Taxonomy" id="13658"/>
    <lineage>
        <taxon>Eukaryota</taxon>
        <taxon>Metazoa</taxon>
        <taxon>Ecdysozoa</taxon>
        <taxon>Nematoda</taxon>
        <taxon>Enoplea</taxon>
        <taxon>Dorylaimia</taxon>
        <taxon>Mermithida</taxon>
        <taxon>Mermithoidea</taxon>
        <taxon>Mermithidae</taxon>
        <taxon>Romanomermis</taxon>
    </lineage>
</organism>
<evidence type="ECO:0000313" key="9">
    <source>
        <dbReference type="WBParaSite" id="nRc.2.0.1.t07278-RA"/>
    </source>
</evidence>
<keyword evidence="8" id="KW-1185">Reference proteome</keyword>
<dbReference type="FunFam" id="2.40.100.10:FF:000013">
    <property type="entry name" value="Peptidyl-prolyl cis-trans isomerase"/>
    <property type="match status" value="1"/>
</dbReference>
<dbReference type="InterPro" id="IPR029000">
    <property type="entry name" value="Cyclophilin-like_dom_sf"/>
</dbReference>
<dbReference type="Gene3D" id="2.40.100.10">
    <property type="entry name" value="Cyclophilin-like"/>
    <property type="match status" value="1"/>
</dbReference>
<feature type="domain" description="PPIase cyclophilin-type" evidence="7">
    <location>
        <begin position="62"/>
        <end position="218"/>
    </location>
</feature>
<dbReference type="OMA" id="FFICMGK"/>
<dbReference type="SUPFAM" id="SSF50891">
    <property type="entry name" value="Cyclophilin-like"/>
    <property type="match status" value="1"/>
</dbReference>
<evidence type="ECO:0000313" key="8">
    <source>
        <dbReference type="Proteomes" id="UP000887565"/>
    </source>
</evidence>
<comment type="catalytic activity">
    <reaction evidence="1 5">
        <text>[protein]-peptidylproline (omega=180) = [protein]-peptidylproline (omega=0)</text>
        <dbReference type="Rhea" id="RHEA:16237"/>
        <dbReference type="Rhea" id="RHEA-COMP:10747"/>
        <dbReference type="Rhea" id="RHEA-COMP:10748"/>
        <dbReference type="ChEBI" id="CHEBI:83833"/>
        <dbReference type="ChEBI" id="CHEBI:83834"/>
        <dbReference type="EC" id="5.2.1.8"/>
    </reaction>
</comment>
<dbReference type="PROSITE" id="PS00170">
    <property type="entry name" value="CSA_PPIASE_1"/>
    <property type="match status" value="1"/>
</dbReference>
<name>A0A915I0C5_ROMCU</name>
<dbReference type="PROSITE" id="PS50072">
    <property type="entry name" value="CSA_PPIASE_2"/>
    <property type="match status" value="1"/>
</dbReference>